<dbReference type="EMBL" id="MU863678">
    <property type="protein sequence ID" value="KAK4097320.1"/>
    <property type="molecule type" value="Genomic_DNA"/>
</dbReference>
<feature type="region of interest" description="Disordered" evidence="1">
    <location>
        <begin position="72"/>
        <end position="100"/>
    </location>
</feature>
<evidence type="ECO:0000313" key="3">
    <source>
        <dbReference type="Proteomes" id="UP001305647"/>
    </source>
</evidence>
<organism evidence="2 3">
    <name type="scientific">Parathielavia hyrcaniae</name>
    <dbReference type="NCBI Taxonomy" id="113614"/>
    <lineage>
        <taxon>Eukaryota</taxon>
        <taxon>Fungi</taxon>
        <taxon>Dikarya</taxon>
        <taxon>Ascomycota</taxon>
        <taxon>Pezizomycotina</taxon>
        <taxon>Sordariomycetes</taxon>
        <taxon>Sordariomycetidae</taxon>
        <taxon>Sordariales</taxon>
        <taxon>Chaetomiaceae</taxon>
        <taxon>Parathielavia</taxon>
    </lineage>
</organism>
<proteinExistence type="predicted"/>
<evidence type="ECO:0000256" key="1">
    <source>
        <dbReference type="SAM" id="MobiDB-lite"/>
    </source>
</evidence>
<feature type="region of interest" description="Disordered" evidence="1">
    <location>
        <begin position="309"/>
        <end position="342"/>
    </location>
</feature>
<feature type="compositionally biased region" description="Gly residues" evidence="1">
    <location>
        <begin position="329"/>
        <end position="340"/>
    </location>
</feature>
<reference evidence="2" key="1">
    <citation type="journal article" date="2023" name="Mol. Phylogenet. Evol.">
        <title>Genome-scale phylogeny and comparative genomics of the fungal order Sordariales.</title>
        <authorList>
            <person name="Hensen N."/>
            <person name="Bonometti L."/>
            <person name="Westerberg I."/>
            <person name="Brannstrom I.O."/>
            <person name="Guillou S."/>
            <person name="Cros-Aarteil S."/>
            <person name="Calhoun S."/>
            <person name="Haridas S."/>
            <person name="Kuo A."/>
            <person name="Mondo S."/>
            <person name="Pangilinan J."/>
            <person name="Riley R."/>
            <person name="LaButti K."/>
            <person name="Andreopoulos B."/>
            <person name="Lipzen A."/>
            <person name="Chen C."/>
            <person name="Yan M."/>
            <person name="Daum C."/>
            <person name="Ng V."/>
            <person name="Clum A."/>
            <person name="Steindorff A."/>
            <person name="Ohm R.A."/>
            <person name="Martin F."/>
            <person name="Silar P."/>
            <person name="Natvig D.O."/>
            <person name="Lalanne C."/>
            <person name="Gautier V."/>
            <person name="Ament-Velasquez S.L."/>
            <person name="Kruys A."/>
            <person name="Hutchinson M.I."/>
            <person name="Powell A.J."/>
            <person name="Barry K."/>
            <person name="Miller A.N."/>
            <person name="Grigoriev I.V."/>
            <person name="Debuchy R."/>
            <person name="Gladieux P."/>
            <person name="Hiltunen Thoren M."/>
            <person name="Johannesson H."/>
        </authorList>
    </citation>
    <scope>NUCLEOTIDE SEQUENCE</scope>
    <source>
        <strain evidence="2">CBS 757.83</strain>
    </source>
</reference>
<keyword evidence="3" id="KW-1185">Reference proteome</keyword>
<dbReference type="Proteomes" id="UP001305647">
    <property type="component" value="Unassembled WGS sequence"/>
</dbReference>
<accession>A0AAN6PSU8</accession>
<protein>
    <submittedName>
        <fullName evidence="2">Uncharacterized protein</fullName>
    </submittedName>
</protein>
<reference evidence="2" key="2">
    <citation type="submission" date="2023-05" db="EMBL/GenBank/DDBJ databases">
        <authorList>
            <consortium name="Lawrence Berkeley National Laboratory"/>
            <person name="Steindorff A."/>
            <person name="Hensen N."/>
            <person name="Bonometti L."/>
            <person name="Westerberg I."/>
            <person name="Brannstrom I.O."/>
            <person name="Guillou S."/>
            <person name="Cros-Aarteil S."/>
            <person name="Calhoun S."/>
            <person name="Haridas S."/>
            <person name="Kuo A."/>
            <person name="Mondo S."/>
            <person name="Pangilinan J."/>
            <person name="Riley R."/>
            <person name="Labutti K."/>
            <person name="Andreopoulos B."/>
            <person name="Lipzen A."/>
            <person name="Chen C."/>
            <person name="Yanf M."/>
            <person name="Daum C."/>
            <person name="Ng V."/>
            <person name="Clum A."/>
            <person name="Ohm R."/>
            <person name="Martin F."/>
            <person name="Silar P."/>
            <person name="Natvig D."/>
            <person name="Lalanne C."/>
            <person name="Gautier V."/>
            <person name="Ament-Velasquez S.L."/>
            <person name="Kruys A."/>
            <person name="Hutchinson M.I."/>
            <person name="Powell A.J."/>
            <person name="Barry K."/>
            <person name="Miller A.N."/>
            <person name="Grigoriev I.V."/>
            <person name="Debuchy R."/>
            <person name="Gladieux P."/>
            <person name="Thoren M.H."/>
            <person name="Johannesson H."/>
        </authorList>
    </citation>
    <scope>NUCLEOTIDE SEQUENCE</scope>
    <source>
        <strain evidence="2">CBS 757.83</strain>
    </source>
</reference>
<sequence length="370" mass="39470">MLPLVDDNVLQNNPEFAALYSKLTTFVLNPDGSTKNHPAAKERSRISEELNEYRLKAAKEYLLADAITNANPHSLQSKHAPAPSLTRRPRPQQPATTPIADLPAPLLDLLTLLPLLLTSSSDLPPESTALLLSSPPFSDFPTHLPQLATLVSTTLHISAVHLARIANPSTNPSYIHRTIPTLTATAASLAAATSTHKHTLTSARLSTLASLTALLQSQTAVLSQLLRSLEAKHGPVARSLELRATKASLAAQAQECLAQAALWRARRETYTPEAARALAHYAAHLRDAKGRLGEAVGSLRAELRAYGVAESEQGGGGDDDCDDGEAVMAGGGGGGKGGYGGKEKVMREMAKVYRDMGRQVEEEFGPLEHD</sequence>
<gene>
    <name evidence="2" type="ORF">N658DRAFT_510479</name>
</gene>
<evidence type="ECO:0000313" key="2">
    <source>
        <dbReference type="EMBL" id="KAK4097320.1"/>
    </source>
</evidence>
<name>A0AAN6PSU8_9PEZI</name>
<dbReference type="AlphaFoldDB" id="A0AAN6PSU8"/>
<comment type="caution">
    <text evidence="2">The sequence shown here is derived from an EMBL/GenBank/DDBJ whole genome shotgun (WGS) entry which is preliminary data.</text>
</comment>